<proteinExistence type="predicted"/>
<comment type="caution">
    <text evidence="1">The sequence shown here is derived from an EMBL/GenBank/DDBJ whole genome shotgun (WGS) entry which is preliminary data.</text>
</comment>
<gene>
    <name evidence="1" type="ORF">B0H16DRAFT_1733858</name>
</gene>
<protein>
    <submittedName>
        <fullName evidence="1">Uncharacterized protein</fullName>
    </submittedName>
</protein>
<evidence type="ECO:0000313" key="2">
    <source>
        <dbReference type="Proteomes" id="UP001215598"/>
    </source>
</evidence>
<evidence type="ECO:0000313" key="1">
    <source>
        <dbReference type="EMBL" id="KAJ7730342.1"/>
    </source>
</evidence>
<reference evidence="1" key="1">
    <citation type="submission" date="2023-03" db="EMBL/GenBank/DDBJ databases">
        <title>Massive genome expansion in bonnet fungi (Mycena s.s.) driven by repeated elements and novel gene families across ecological guilds.</title>
        <authorList>
            <consortium name="Lawrence Berkeley National Laboratory"/>
            <person name="Harder C.B."/>
            <person name="Miyauchi S."/>
            <person name="Viragh M."/>
            <person name="Kuo A."/>
            <person name="Thoen E."/>
            <person name="Andreopoulos B."/>
            <person name="Lu D."/>
            <person name="Skrede I."/>
            <person name="Drula E."/>
            <person name="Henrissat B."/>
            <person name="Morin E."/>
            <person name="Kohler A."/>
            <person name="Barry K."/>
            <person name="LaButti K."/>
            <person name="Morin E."/>
            <person name="Salamov A."/>
            <person name="Lipzen A."/>
            <person name="Mereny Z."/>
            <person name="Hegedus B."/>
            <person name="Baldrian P."/>
            <person name="Stursova M."/>
            <person name="Weitz H."/>
            <person name="Taylor A."/>
            <person name="Grigoriev I.V."/>
            <person name="Nagy L.G."/>
            <person name="Martin F."/>
            <person name="Kauserud H."/>
        </authorList>
    </citation>
    <scope>NUCLEOTIDE SEQUENCE</scope>
    <source>
        <strain evidence="1">CBHHK182m</strain>
    </source>
</reference>
<organism evidence="1 2">
    <name type="scientific">Mycena metata</name>
    <dbReference type="NCBI Taxonomy" id="1033252"/>
    <lineage>
        <taxon>Eukaryota</taxon>
        <taxon>Fungi</taxon>
        <taxon>Dikarya</taxon>
        <taxon>Basidiomycota</taxon>
        <taxon>Agaricomycotina</taxon>
        <taxon>Agaricomycetes</taxon>
        <taxon>Agaricomycetidae</taxon>
        <taxon>Agaricales</taxon>
        <taxon>Marasmiineae</taxon>
        <taxon>Mycenaceae</taxon>
        <taxon>Mycena</taxon>
    </lineage>
</organism>
<dbReference type="Proteomes" id="UP001215598">
    <property type="component" value="Unassembled WGS sequence"/>
</dbReference>
<accession>A0AAD7HX71</accession>
<keyword evidence="2" id="KW-1185">Reference proteome</keyword>
<dbReference type="EMBL" id="JARKIB010000160">
    <property type="protein sequence ID" value="KAJ7730342.1"/>
    <property type="molecule type" value="Genomic_DNA"/>
</dbReference>
<dbReference type="AlphaFoldDB" id="A0AAD7HX71"/>
<name>A0AAD7HX71_9AGAR</name>
<sequence length="79" mass="8294">MSSSKKLDYLPDAFLASLAPLARLSGKVKLTVLLRSLTLGLLVLRDSLLGQLASDTCTSTNLKIQTAVSCFIAAASTIP</sequence>